<evidence type="ECO:0000256" key="2">
    <source>
        <dbReference type="ARBA" id="ARBA00022908"/>
    </source>
</evidence>
<dbReference type="InterPro" id="IPR009057">
    <property type="entry name" value="Homeodomain-like_sf"/>
</dbReference>
<evidence type="ECO:0000256" key="3">
    <source>
        <dbReference type="ARBA" id="ARBA00023125"/>
    </source>
</evidence>
<evidence type="ECO:0000259" key="7">
    <source>
        <dbReference type="PROSITE" id="PS51736"/>
    </source>
</evidence>
<reference evidence="8" key="2">
    <citation type="submission" date="2019-11" db="EMBL/GenBank/DDBJ databases">
        <authorList>
            <consortium name="PulseNet: The National Subtyping Network for Foodborne Disease Surveillance"/>
            <person name="Tarr C.L."/>
            <person name="Trees E."/>
            <person name="Katz L.S."/>
            <person name="Carleton-Romer H.A."/>
            <person name="Stroika S."/>
            <person name="Kucerova Z."/>
            <person name="Roache K.F."/>
            <person name="Sabol A.L."/>
            <person name="Besser J."/>
            <person name="Gerner-Smidt P."/>
        </authorList>
    </citation>
    <scope>NUCLEOTIDE SEQUENCE</scope>
    <source>
        <strain evidence="8">PNUSAV001129</strain>
    </source>
</reference>
<dbReference type="InterPro" id="IPR036162">
    <property type="entry name" value="Resolvase-like_N_sf"/>
</dbReference>
<dbReference type="AlphaFoldDB" id="A0AA36UV36"/>
<dbReference type="GO" id="GO:0003677">
    <property type="term" value="F:DNA binding"/>
    <property type="evidence" value="ECO:0007669"/>
    <property type="project" value="UniProtKB-KW"/>
</dbReference>
<dbReference type="EMBL" id="LOSN02000001">
    <property type="protein sequence ID" value="PNP26061.1"/>
    <property type="molecule type" value="Genomic_DNA"/>
</dbReference>
<accession>A0AA36UV36</accession>
<evidence type="ECO:0000313" key="9">
    <source>
        <dbReference type="EMBL" id="PNP26061.1"/>
    </source>
</evidence>
<keyword evidence="2" id="KW-0229">DNA integration</keyword>
<dbReference type="EMBL" id="AAXMUW010000105">
    <property type="protein sequence ID" value="EGQ9138170.1"/>
    <property type="molecule type" value="Genomic_DNA"/>
</dbReference>
<sequence length="216" mass="23974">MTMTTQSNDSNSMVFAYVRVSTKEQNVDSQLSDISKLYPDAEVTTEKVSGTVPARERAGLSVLLGKLRKGDTLVVWWVDRLGRDYRDAESTIRELLDRGVCIKTINQGLTFSYSSKDDDMQNMVTDIQITMLTAMAAAERKNRLASAEAGRQALKANPAKWAEKFQGRKANTKQHQRIIELLLEGKSIRGVAQELGCNASTVQRVKKKAVEAGTVF</sequence>
<dbReference type="Proteomes" id="UP000054316">
    <property type="component" value="Unassembled WGS sequence"/>
</dbReference>
<dbReference type="InterPro" id="IPR050639">
    <property type="entry name" value="SSR_resolvase"/>
</dbReference>
<gene>
    <name evidence="9" type="ORF">AL553_006195</name>
    <name evidence="8" type="ORF">GHY86_23980</name>
</gene>
<dbReference type="PROSITE" id="PS00397">
    <property type="entry name" value="RECOMBINASES_1"/>
    <property type="match status" value="1"/>
</dbReference>
<keyword evidence="3" id="KW-0238">DNA-binding</keyword>
<keyword evidence="10" id="KW-1185">Reference proteome</keyword>
<dbReference type="PANTHER" id="PTHR30461:SF2">
    <property type="entry name" value="SERINE RECOMBINASE PINE-RELATED"/>
    <property type="match status" value="1"/>
</dbReference>
<evidence type="ECO:0000256" key="6">
    <source>
        <dbReference type="PROSITE-ProRule" id="PRU10137"/>
    </source>
</evidence>
<keyword evidence="4" id="KW-0233">DNA recombination</keyword>
<evidence type="ECO:0000256" key="5">
    <source>
        <dbReference type="PIRSR" id="PIRSR606118-50"/>
    </source>
</evidence>
<evidence type="ECO:0000313" key="10">
    <source>
        <dbReference type="Proteomes" id="UP000054316"/>
    </source>
</evidence>
<name>A0AA36UV36_VIBAL</name>
<evidence type="ECO:0000313" key="8">
    <source>
        <dbReference type="EMBL" id="EGQ9138170.1"/>
    </source>
</evidence>
<dbReference type="Pfam" id="PF13384">
    <property type="entry name" value="HTH_23"/>
    <property type="match status" value="1"/>
</dbReference>
<dbReference type="SUPFAM" id="SSF53041">
    <property type="entry name" value="Resolvase-like"/>
    <property type="match status" value="1"/>
</dbReference>
<dbReference type="InterPro" id="IPR006118">
    <property type="entry name" value="Recombinase_CS"/>
</dbReference>
<feature type="domain" description="Resolvase/invertase-type recombinase catalytic" evidence="7">
    <location>
        <begin position="13"/>
        <end position="158"/>
    </location>
</feature>
<feature type="active site" description="O-(5'-phospho-DNA)-serine intermediate" evidence="5 6">
    <location>
        <position position="21"/>
    </location>
</feature>
<dbReference type="SMART" id="SM00857">
    <property type="entry name" value="Resolvase"/>
    <property type="match status" value="1"/>
</dbReference>
<dbReference type="PROSITE" id="PS51736">
    <property type="entry name" value="RECOMBINASES_3"/>
    <property type="match status" value="1"/>
</dbReference>
<evidence type="ECO:0000313" key="11">
    <source>
        <dbReference type="Proteomes" id="UP000714625"/>
    </source>
</evidence>
<dbReference type="PROSITE" id="PS00398">
    <property type="entry name" value="RECOMBINASES_2"/>
    <property type="match status" value="1"/>
</dbReference>
<dbReference type="CDD" id="cd03768">
    <property type="entry name" value="SR_ResInv"/>
    <property type="match status" value="1"/>
</dbReference>
<evidence type="ECO:0000256" key="4">
    <source>
        <dbReference type="ARBA" id="ARBA00023172"/>
    </source>
</evidence>
<dbReference type="SUPFAM" id="SSF46689">
    <property type="entry name" value="Homeodomain-like"/>
    <property type="match status" value="1"/>
</dbReference>
<protein>
    <submittedName>
        <fullName evidence="8">Recombinase family protein</fullName>
    </submittedName>
    <submittedName>
        <fullName evidence="9">Resolvase</fullName>
    </submittedName>
</protein>
<dbReference type="Gene3D" id="3.40.50.1390">
    <property type="entry name" value="Resolvase, N-terminal catalytic domain"/>
    <property type="match status" value="1"/>
</dbReference>
<comment type="similarity">
    <text evidence="1">Belongs to the site-specific recombinase resolvase family.</text>
</comment>
<evidence type="ECO:0000256" key="1">
    <source>
        <dbReference type="ARBA" id="ARBA00009913"/>
    </source>
</evidence>
<dbReference type="InterPro" id="IPR006119">
    <property type="entry name" value="Resolv_N"/>
</dbReference>
<dbReference type="Pfam" id="PF00239">
    <property type="entry name" value="Resolvase"/>
    <property type="match status" value="1"/>
</dbReference>
<organism evidence="8 11">
    <name type="scientific">Vibrio alginolyticus</name>
    <dbReference type="NCBI Taxonomy" id="663"/>
    <lineage>
        <taxon>Bacteria</taxon>
        <taxon>Pseudomonadati</taxon>
        <taxon>Pseudomonadota</taxon>
        <taxon>Gammaproteobacteria</taxon>
        <taxon>Vibrionales</taxon>
        <taxon>Vibrionaceae</taxon>
        <taxon>Vibrio</taxon>
    </lineage>
</organism>
<reference evidence="9 10" key="1">
    <citation type="submission" date="2017-12" db="EMBL/GenBank/DDBJ databases">
        <title>FDA dAtabase for Regulatory Grade micrObial Sequences (FDA-ARGOS): Supporting development and validation of Infectious Disease Dx tests.</title>
        <authorList>
            <person name="Hoffmann M."/>
            <person name="Allard M."/>
            <person name="Evans P."/>
            <person name="Brown E."/>
            <person name="Tallon L.J."/>
            <person name="Sadzewicz L."/>
            <person name="Sengamalay N."/>
            <person name="Ott S."/>
            <person name="Godinez A."/>
            <person name="Nagaraj S."/>
            <person name="Vavikolanu K."/>
            <person name="Aluvathingal J."/>
            <person name="Nadendla S."/>
            <person name="Hobson J."/>
            <person name="Sichtig H."/>
        </authorList>
    </citation>
    <scope>NUCLEOTIDE SEQUENCE [LARGE SCALE GENOMIC DNA]</scope>
    <source>
        <strain evidence="10">ATCC 17749</strain>
        <strain evidence="9">FDAARGOS_97</strain>
    </source>
</reference>
<dbReference type="GO" id="GO:0000150">
    <property type="term" value="F:DNA strand exchange activity"/>
    <property type="evidence" value="ECO:0007669"/>
    <property type="project" value="InterPro"/>
</dbReference>
<dbReference type="GO" id="GO:0015074">
    <property type="term" value="P:DNA integration"/>
    <property type="evidence" value="ECO:0007669"/>
    <property type="project" value="UniProtKB-KW"/>
</dbReference>
<dbReference type="Proteomes" id="UP000714625">
    <property type="component" value="Unassembled WGS sequence"/>
</dbReference>
<proteinExistence type="inferred from homology"/>
<comment type="caution">
    <text evidence="8">The sequence shown here is derived from an EMBL/GenBank/DDBJ whole genome shotgun (WGS) entry which is preliminary data.</text>
</comment>
<dbReference type="Gene3D" id="1.10.10.60">
    <property type="entry name" value="Homeodomain-like"/>
    <property type="match status" value="1"/>
</dbReference>
<dbReference type="PANTHER" id="PTHR30461">
    <property type="entry name" value="DNA-INVERTASE FROM LAMBDOID PROPHAGE"/>
    <property type="match status" value="1"/>
</dbReference>